<dbReference type="AlphaFoldDB" id="A0A388KFD2"/>
<evidence type="ECO:0000256" key="2">
    <source>
        <dbReference type="ARBA" id="ARBA00012134"/>
    </source>
</evidence>
<dbReference type="InterPro" id="IPR015422">
    <property type="entry name" value="PyrdxlP-dep_Trfase_small"/>
</dbReference>
<evidence type="ECO:0000313" key="8">
    <source>
        <dbReference type="EMBL" id="GBG68774.1"/>
    </source>
</evidence>
<dbReference type="CDD" id="cd00613">
    <property type="entry name" value="GDC-P"/>
    <property type="match status" value="1"/>
</dbReference>
<keyword evidence="9" id="KW-1185">Reference proteome</keyword>
<evidence type="ECO:0000256" key="3">
    <source>
        <dbReference type="ARBA" id="ARBA00022898"/>
    </source>
</evidence>
<dbReference type="OrthoDB" id="6537869at2759"/>
<dbReference type="GO" id="GO:0016594">
    <property type="term" value="F:glycine binding"/>
    <property type="evidence" value="ECO:0007669"/>
    <property type="project" value="TreeGrafter"/>
</dbReference>
<dbReference type="OMA" id="RNLICTC"/>
<keyword evidence="3" id="KW-0663">Pyridoxal phosphate</keyword>
<evidence type="ECO:0000259" key="7">
    <source>
        <dbReference type="Pfam" id="PF21478"/>
    </source>
</evidence>
<proteinExistence type="predicted"/>
<feature type="domain" description="Glycine cleavage system P-protein N-terminal" evidence="6">
    <location>
        <begin position="89"/>
        <end position="519"/>
    </location>
</feature>
<evidence type="ECO:0000313" key="9">
    <source>
        <dbReference type="Proteomes" id="UP000265515"/>
    </source>
</evidence>
<dbReference type="GO" id="GO:0009941">
    <property type="term" value="C:chloroplast envelope"/>
    <property type="evidence" value="ECO:0007669"/>
    <property type="project" value="TreeGrafter"/>
</dbReference>
<dbReference type="InterPro" id="IPR049316">
    <property type="entry name" value="GDC-P_C"/>
</dbReference>
<dbReference type="InterPro" id="IPR049315">
    <property type="entry name" value="GDC-P_N"/>
</dbReference>
<dbReference type="InterPro" id="IPR015424">
    <property type="entry name" value="PyrdxlP-dep_Trfase"/>
</dbReference>
<dbReference type="FunFam" id="3.40.640.10:FF:000005">
    <property type="entry name" value="Glycine dehydrogenase (decarboxylating), mitochondrial"/>
    <property type="match status" value="1"/>
</dbReference>
<organism evidence="8 9">
    <name type="scientific">Chara braunii</name>
    <name type="common">Braun's stonewort</name>
    <dbReference type="NCBI Taxonomy" id="69332"/>
    <lineage>
        <taxon>Eukaryota</taxon>
        <taxon>Viridiplantae</taxon>
        <taxon>Streptophyta</taxon>
        <taxon>Charophyceae</taxon>
        <taxon>Charales</taxon>
        <taxon>Characeae</taxon>
        <taxon>Chara</taxon>
    </lineage>
</organism>
<reference evidence="8 9" key="1">
    <citation type="journal article" date="2018" name="Cell">
        <title>The Chara Genome: Secondary Complexity and Implications for Plant Terrestrialization.</title>
        <authorList>
            <person name="Nishiyama T."/>
            <person name="Sakayama H."/>
            <person name="Vries J.D."/>
            <person name="Buschmann H."/>
            <person name="Saint-Marcoux D."/>
            <person name="Ullrich K.K."/>
            <person name="Haas F.B."/>
            <person name="Vanderstraeten L."/>
            <person name="Becker D."/>
            <person name="Lang D."/>
            <person name="Vosolsobe S."/>
            <person name="Rombauts S."/>
            <person name="Wilhelmsson P.K.I."/>
            <person name="Janitza P."/>
            <person name="Kern R."/>
            <person name="Heyl A."/>
            <person name="Rumpler F."/>
            <person name="Villalobos L.I.A.C."/>
            <person name="Clay J.M."/>
            <person name="Skokan R."/>
            <person name="Toyoda A."/>
            <person name="Suzuki Y."/>
            <person name="Kagoshima H."/>
            <person name="Schijlen E."/>
            <person name="Tajeshwar N."/>
            <person name="Catarino B."/>
            <person name="Hetherington A.J."/>
            <person name="Saltykova A."/>
            <person name="Bonnot C."/>
            <person name="Breuninger H."/>
            <person name="Symeonidi A."/>
            <person name="Radhakrishnan G.V."/>
            <person name="Van Nieuwerburgh F."/>
            <person name="Deforce D."/>
            <person name="Chang C."/>
            <person name="Karol K.G."/>
            <person name="Hedrich R."/>
            <person name="Ulvskov P."/>
            <person name="Glockner G."/>
            <person name="Delwiche C.F."/>
            <person name="Petrasek J."/>
            <person name="Van de Peer Y."/>
            <person name="Friml J."/>
            <person name="Beilby M."/>
            <person name="Dolan L."/>
            <person name="Kohara Y."/>
            <person name="Sugano S."/>
            <person name="Fujiyama A."/>
            <person name="Delaux P.-M."/>
            <person name="Quint M."/>
            <person name="TheiBen G."/>
            <person name="Hagemann M."/>
            <person name="Harholt J."/>
            <person name="Dunand C."/>
            <person name="Zachgo S."/>
            <person name="Langdale J."/>
            <person name="Maumus F."/>
            <person name="Straeten D.V.D."/>
            <person name="Gould S.B."/>
            <person name="Rensing S.A."/>
        </authorList>
    </citation>
    <scope>NUCLEOTIDE SEQUENCE [LARGE SCALE GENOMIC DNA]</scope>
    <source>
        <strain evidence="8 9">S276</strain>
    </source>
</reference>
<sequence>MASARSRACRLVQRVADAQRQGWLAPAAAAARAGPAEARRAMSTAASRGLLRAVVARSSAFGSAQVRCAFAASRRISAEALKPLDTFPRRHISPTAEDQAAMAKTCGFDSVDALVDATVPPSIRLEKSLDLGKYTTGFAESEMLENFKAMASKNEVKRSFIGMGYYNTFTPTVILRNILENPGWYTQYTPYQAEIAQGRLESLLNYQTMVSDLTGLPMANASLLDEATAAAEAMGMCSNIVRGKRKKFFIASNCHPQTIAVCETRADGLGMEVVVGNPAEIDYSGKDYCGILLQYPGTDGAIEDYESVIKVAHDNNAKVVMATDLLALTMLTPPGELGADIAVGSAQRFGVPMGYGGPHAAFLATSFDYKRLMPGRIIGISVDSQGNPCLRMAMQTREQHIRRDKATSNICTAQALLANMAAMYGVYHGPEGLKSIAERTHGLAAVFAAGVEKLGAGKVGSAPFFDTVKVDCGPGKAVGIAKAAEAKGMNLRVLDANTITVAFDETTKLSDVDDLFAAFSGKAAPFTAESLAAAVDTTLPSNFVRQSKYLTHPIFNMYHSEHEMLRYLSKLQSKDLSLCHSMIALGSCTMKLNATSEMIPITWPELANIHPFAPVDQAKGYEEMFKDLATMLCEITGFDSVSLQPNAGAAGEYAGLMAIRAYHQVGLTSPGYIGADVCHLNLHKTFCIPHGGGGPGMGPIGVKKHLAPFLPSHPVIPTGGLPATASQNSFGVVSAAPWGSALILPISFMYIAMMGSKGLTEASKVAILNANYMASRLEKHYPILFRGKNGTCAHEFIIDLRNYKNTAGIEPEDVAKRLIDYGFHAPTMSWPVPGTLMVEPTESESKAELDRFCDAMIAIRQEIKFIEDKVYDKTNNMLKNAPHTAEMVISDSWDKKYARELGAFPLHWVKDAKFWPSTGRVDNVYGDRHLITTLQPAEAPVEKVA</sequence>
<comment type="cofactor">
    <cofactor evidence="1">
        <name>pyridoxal 5'-phosphate</name>
        <dbReference type="ChEBI" id="CHEBI:597326"/>
    </cofactor>
</comment>
<dbReference type="Gene3D" id="3.90.1150.10">
    <property type="entry name" value="Aspartate Aminotransferase, domain 1"/>
    <property type="match status" value="2"/>
</dbReference>
<dbReference type="STRING" id="69332.A0A388KFD2"/>
<dbReference type="Pfam" id="PF02347">
    <property type="entry name" value="GDC-P"/>
    <property type="match status" value="1"/>
</dbReference>
<evidence type="ECO:0000256" key="4">
    <source>
        <dbReference type="ARBA" id="ARBA00023002"/>
    </source>
</evidence>
<name>A0A388KFD2_CHABU</name>
<gene>
    <name evidence="8" type="ORF">CBR_g3314</name>
</gene>
<evidence type="ECO:0000259" key="6">
    <source>
        <dbReference type="Pfam" id="PF02347"/>
    </source>
</evidence>
<protein>
    <recommendedName>
        <fullName evidence="2">glycine dehydrogenase (aminomethyl-transferring)</fullName>
        <ecNumber evidence="2">1.4.4.2</ecNumber>
    </recommendedName>
</protein>
<dbReference type="FunFam" id="3.90.1150.10:FF:000007">
    <property type="entry name" value="Glycine dehydrogenase (decarboxylating), mitochondrial"/>
    <property type="match status" value="1"/>
</dbReference>
<evidence type="ECO:0000256" key="1">
    <source>
        <dbReference type="ARBA" id="ARBA00001933"/>
    </source>
</evidence>
<dbReference type="PANTHER" id="PTHR11773:SF1">
    <property type="entry name" value="GLYCINE DEHYDROGENASE (DECARBOXYLATING), MITOCHONDRIAL"/>
    <property type="match status" value="1"/>
</dbReference>
<dbReference type="EC" id="1.4.4.2" evidence="2"/>
<dbReference type="InterPro" id="IPR015421">
    <property type="entry name" value="PyrdxlP-dep_Trfase_major"/>
</dbReference>
<comment type="caution">
    <text evidence="8">The sequence shown here is derived from an EMBL/GenBank/DDBJ whole genome shotgun (WGS) entry which is preliminary data.</text>
</comment>
<evidence type="ECO:0000256" key="5">
    <source>
        <dbReference type="ARBA" id="ARBA00049026"/>
    </source>
</evidence>
<comment type="catalytic activity">
    <reaction evidence="5">
        <text>N(6)-[(R)-lipoyl]-L-lysyl-[glycine-cleavage complex H protein] + glycine + H(+) = N(6)-[(R)-S(8)-aminomethyldihydrolipoyl]-L-lysyl-[glycine-cleavage complex H protein] + CO2</text>
        <dbReference type="Rhea" id="RHEA:24304"/>
        <dbReference type="Rhea" id="RHEA-COMP:10494"/>
        <dbReference type="Rhea" id="RHEA-COMP:10495"/>
        <dbReference type="ChEBI" id="CHEBI:15378"/>
        <dbReference type="ChEBI" id="CHEBI:16526"/>
        <dbReference type="ChEBI" id="CHEBI:57305"/>
        <dbReference type="ChEBI" id="CHEBI:83099"/>
        <dbReference type="ChEBI" id="CHEBI:83143"/>
        <dbReference type="EC" id="1.4.4.2"/>
    </reaction>
</comment>
<accession>A0A388KFD2</accession>
<feature type="domain" description="Glycine dehydrogenase C-terminal" evidence="7">
    <location>
        <begin position="762"/>
        <end position="883"/>
    </location>
</feature>
<keyword evidence="4" id="KW-0560">Oxidoreductase</keyword>
<dbReference type="GO" id="GO:0030170">
    <property type="term" value="F:pyridoxal phosphate binding"/>
    <property type="evidence" value="ECO:0007669"/>
    <property type="project" value="TreeGrafter"/>
</dbReference>
<dbReference type="InterPro" id="IPR020581">
    <property type="entry name" value="GDC_P"/>
</dbReference>
<dbReference type="GO" id="GO:0004375">
    <property type="term" value="F:glycine dehydrogenase (decarboxylating) activity"/>
    <property type="evidence" value="ECO:0007669"/>
    <property type="project" value="UniProtKB-EC"/>
</dbReference>
<dbReference type="Pfam" id="PF21478">
    <property type="entry name" value="GcvP2_C"/>
    <property type="match status" value="1"/>
</dbReference>
<dbReference type="PANTHER" id="PTHR11773">
    <property type="entry name" value="GLYCINE DEHYDROGENASE, DECARBOXYLATING"/>
    <property type="match status" value="1"/>
</dbReference>
<dbReference type="GO" id="GO:0005739">
    <property type="term" value="C:mitochondrion"/>
    <property type="evidence" value="ECO:0007669"/>
    <property type="project" value="TreeGrafter"/>
</dbReference>
<dbReference type="GO" id="GO:0048046">
    <property type="term" value="C:apoplast"/>
    <property type="evidence" value="ECO:0007669"/>
    <property type="project" value="TreeGrafter"/>
</dbReference>
<dbReference type="Gramene" id="GBG68774">
    <property type="protein sequence ID" value="GBG68774"/>
    <property type="gene ID" value="CBR_g3314"/>
</dbReference>
<dbReference type="GO" id="GO:0005960">
    <property type="term" value="C:glycine cleavage complex"/>
    <property type="evidence" value="ECO:0007669"/>
    <property type="project" value="TreeGrafter"/>
</dbReference>
<dbReference type="EMBL" id="BFEA01000105">
    <property type="protein sequence ID" value="GBG68774.1"/>
    <property type="molecule type" value="Genomic_DNA"/>
</dbReference>
<dbReference type="Proteomes" id="UP000265515">
    <property type="component" value="Unassembled WGS sequence"/>
</dbReference>
<dbReference type="Gene3D" id="3.40.640.10">
    <property type="entry name" value="Type I PLP-dependent aspartate aminotransferase-like (Major domain)"/>
    <property type="match status" value="3"/>
</dbReference>
<dbReference type="SUPFAM" id="SSF53383">
    <property type="entry name" value="PLP-dependent transferases"/>
    <property type="match status" value="3"/>
</dbReference>
<dbReference type="GO" id="GO:0019464">
    <property type="term" value="P:glycine decarboxylation via glycine cleavage system"/>
    <property type="evidence" value="ECO:0007669"/>
    <property type="project" value="TreeGrafter"/>
</dbReference>